<dbReference type="Pfam" id="PF12146">
    <property type="entry name" value="Hydrolase_4"/>
    <property type="match status" value="1"/>
</dbReference>
<dbReference type="SUPFAM" id="SSF53474">
    <property type="entry name" value="alpha/beta-Hydrolases"/>
    <property type="match status" value="1"/>
</dbReference>
<dbReference type="Proteomes" id="UP001430356">
    <property type="component" value="Unassembled WGS sequence"/>
</dbReference>
<keyword evidence="2" id="KW-1133">Transmembrane helix</keyword>
<feature type="domain" description="Serine aminopeptidase S33" evidence="3">
    <location>
        <begin position="150"/>
        <end position="282"/>
    </location>
</feature>
<dbReference type="PANTHER" id="PTHR12277">
    <property type="entry name" value="ALPHA/BETA HYDROLASE DOMAIN-CONTAINING PROTEIN"/>
    <property type="match status" value="1"/>
</dbReference>
<feature type="transmembrane region" description="Helical" evidence="2">
    <location>
        <begin position="6"/>
        <end position="28"/>
    </location>
</feature>
<dbReference type="EMBL" id="JAECZO010000009">
    <property type="protein sequence ID" value="KAK7200833.1"/>
    <property type="molecule type" value="Genomic_DNA"/>
</dbReference>
<proteinExistence type="predicted"/>
<protein>
    <submittedName>
        <fullName evidence="4">Bem46-like serine peptidase</fullName>
    </submittedName>
</protein>
<evidence type="ECO:0000313" key="5">
    <source>
        <dbReference type="Proteomes" id="UP001430356"/>
    </source>
</evidence>
<feature type="region of interest" description="Disordered" evidence="1">
    <location>
        <begin position="87"/>
        <end position="110"/>
    </location>
</feature>
<evidence type="ECO:0000313" key="4">
    <source>
        <dbReference type="EMBL" id="KAK7200833.1"/>
    </source>
</evidence>
<name>A0AAW0F3L4_9TRYP</name>
<comment type="caution">
    <text evidence="4">The sequence shown here is derived from an EMBL/GenBank/DDBJ whole genome shotgun (WGS) entry which is preliminary data.</text>
</comment>
<evidence type="ECO:0000256" key="1">
    <source>
        <dbReference type="SAM" id="MobiDB-lite"/>
    </source>
</evidence>
<keyword evidence="2" id="KW-0472">Membrane</keyword>
<keyword evidence="5" id="KW-1185">Reference proteome</keyword>
<evidence type="ECO:0000259" key="3">
    <source>
        <dbReference type="Pfam" id="PF12146"/>
    </source>
</evidence>
<dbReference type="PANTHER" id="PTHR12277:SF81">
    <property type="entry name" value="PROTEIN ABHD13"/>
    <property type="match status" value="1"/>
</dbReference>
<dbReference type="GO" id="GO:0008474">
    <property type="term" value="F:palmitoyl-(protein) hydrolase activity"/>
    <property type="evidence" value="ECO:0007669"/>
    <property type="project" value="TreeGrafter"/>
</dbReference>
<dbReference type="AlphaFoldDB" id="A0AAW0F3L4"/>
<accession>A0AAW0F3L4</accession>
<dbReference type="Gene3D" id="3.40.50.1820">
    <property type="entry name" value="alpha/beta hydrolase"/>
    <property type="match status" value="1"/>
</dbReference>
<sequence length="391" mass="42038">MGLVDFLLSAGLFLVLVTVFVSLFLHVMSYRYRSHQNRLLYYPEMPPESREVCEDPVTLGIPYAERVSITTADRVRLRGYMLWPAPAPSAEKGSASSGSDTAGYTPPSRPAVPVAVPVGADAAEGGAAGGGGVASSGVPASASAAMPSFVLLYFHGNAGNVGHRLPLAQAFVAHLKGAVMMIDYRGFGLSDDAEQTQERLELDAQACFDHLWHDPRVPRDRIFVMGTSLGGAVAIHLAAHARYARRVAAVVVENSFSSISDMASALSRPILTKLVSQCPGLAVGLFEYYVKPLALRIGWDSAQKVPHVVVPMLFLSGARDELVPPEQMRALYKASTKCLRDGNGNDRAVPLRRFVEFEDGRHNNLPLMPGYMAALQEFISDVRSAGAASVI</sequence>
<organism evidence="4 5">
    <name type="scientific">Novymonas esmeraldas</name>
    <dbReference type="NCBI Taxonomy" id="1808958"/>
    <lineage>
        <taxon>Eukaryota</taxon>
        <taxon>Discoba</taxon>
        <taxon>Euglenozoa</taxon>
        <taxon>Kinetoplastea</taxon>
        <taxon>Metakinetoplastina</taxon>
        <taxon>Trypanosomatida</taxon>
        <taxon>Trypanosomatidae</taxon>
        <taxon>Novymonas</taxon>
    </lineage>
</organism>
<dbReference type="InterPro" id="IPR022742">
    <property type="entry name" value="Hydrolase_4"/>
</dbReference>
<keyword evidence="2" id="KW-0812">Transmembrane</keyword>
<dbReference type="GO" id="GO:0016020">
    <property type="term" value="C:membrane"/>
    <property type="evidence" value="ECO:0007669"/>
    <property type="project" value="TreeGrafter"/>
</dbReference>
<dbReference type="InterPro" id="IPR029058">
    <property type="entry name" value="AB_hydrolase_fold"/>
</dbReference>
<gene>
    <name evidence="4" type="ORF">NESM_000141800</name>
</gene>
<evidence type="ECO:0000256" key="2">
    <source>
        <dbReference type="SAM" id="Phobius"/>
    </source>
</evidence>
<reference evidence="4 5" key="1">
    <citation type="journal article" date="2021" name="MBio">
        <title>A New Model Trypanosomatid, Novymonas esmeraldas: Genomic Perception of Its 'Candidatus Pandoraea novymonadis' Endosymbiont.</title>
        <authorList>
            <person name="Zakharova A."/>
            <person name="Saura A."/>
            <person name="Butenko A."/>
            <person name="Podesvova L."/>
            <person name="Warmusova S."/>
            <person name="Kostygov A.Y."/>
            <person name="Nenarokova A."/>
            <person name="Lukes J."/>
            <person name="Opperdoes F.R."/>
            <person name="Yurchenko V."/>
        </authorList>
    </citation>
    <scope>NUCLEOTIDE SEQUENCE [LARGE SCALE GENOMIC DNA]</scope>
    <source>
        <strain evidence="4 5">E262AT.01</strain>
    </source>
</reference>